<evidence type="ECO:0000313" key="10">
    <source>
        <dbReference type="Proteomes" id="UP001379533"/>
    </source>
</evidence>
<feature type="transmembrane region" description="Helical" evidence="7">
    <location>
        <begin position="174"/>
        <end position="193"/>
    </location>
</feature>
<evidence type="ECO:0000313" key="9">
    <source>
        <dbReference type="EMBL" id="WXA95909.1"/>
    </source>
</evidence>
<protein>
    <submittedName>
        <fullName evidence="9">TRIC cation channel family protein</fullName>
    </submittedName>
</protein>
<feature type="transmembrane region" description="Helical" evidence="7">
    <location>
        <begin position="148"/>
        <end position="168"/>
    </location>
</feature>
<keyword evidence="5 7" id="KW-1133">Transmembrane helix</keyword>
<evidence type="ECO:0000256" key="6">
    <source>
        <dbReference type="ARBA" id="ARBA00023136"/>
    </source>
</evidence>
<accession>A0ABZ2KB95</accession>
<organism evidence="9 10">
    <name type="scientific">Pendulispora brunnea</name>
    <dbReference type="NCBI Taxonomy" id="2905690"/>
    <lineage>
        <taxon>Bacteria</taxon>
        <taxon>Pseudomonadati</taxon>
        <taxon>Myxococcota</taxon>
        <taxon>Myxococcia</taxon>
        <taxon>Myxococcales</taxon>
        <taxon>Sorangiineae</taxon>
        <taxon>Pendulisporaceae</taxon>
        <taxon>Pendulispora</taxon>
    </lineage>
</organism>
<evidence type="ECO:0000256" key="3">
    <source>
        <dbReference type="ARBA" id="ARBA00022475"/>
    </source>
</evidence>
<comment type="subcellular location">
    <subcellularLocation>
        <location evidence="1">Cell membrane</location>
        <topology evidence="1">Multi-pass membrane protein</topology>
    </subcellularLocation>
</comment>
<keyword evidence="6 7" id="KW-0472">Membrane</keyword>
<feature type="domain" description="Glycine transporter" evidence="8">
    <location>
        <begin position="91"/>
        <end position="162"/>
    </location>
</feature>
<evidence type="ECO:0000256" key="4">
    <source>
        <dbReference type="ARBA" id="ARBA00022692"/>
    </source>
</evidence>
<evidence type="ECO:0000256" key="5">
    <source>
        <dbReference type="ARBA" id="ARBA00022989"/>
    </source>
</evidence>
<dbReference type="Pfam" id="PF03458">
    <property type="entry name" value="Gly_transporter"/>
    <property type="match status" value="2"/>
</dbReference>
<evidence type="ECO:0000256" key="7">
    <source>
        <dbReference type="SAM" id="Phobius"/>
    </source>
</evidence>
<sequence>MLLTLLALVGVGVIGASGALAAVRARLDLFGVVVLGMVTALGGGIARDVLLAISPPTSLVDWRNLVVSGGSALAVFWLHPHVARLRKAVLLADAVGLGLFTTASTVTALGHGAPMHTACLIGMIGGIGGGVLRDVLLREIPFVLRKEIYALAALPGAMVVTLGARLALPAGPVSLAGAALICLVRVLALWRHWNAPIAGADR</sequence>
<dbReference type="PANTHER" id="PTHR30506">
    <property type="entry name" value="INNER MEMBRANE PROTEIN"/>
    <property type="match status" value="1"/>
</dbReference>
<keyword evidence="3" id="KW-1003">Cell membrane</keyword>
<dbReference type="PANTHER" id="PTHR30506:SF3">
    <property type="entry name" value="UPF0126 INNER MEMBRANE PROTEIN YADS-RELATED"/>
    <property type="match status" value="1"/>
</dbReference>
<dbReference type="RefSeq" id="WP_394846520.1">
    <property type="nucleotide sequence ID" value="NZ_CP089982.1"/>
</dbReference>
<feature type="domain" description="Glycine transporter" evidence="8">
    <location>
        <begin position="5"/>
        <end position="79"/>
    </location>
</feature>
<comment type="similarity">
    <text evidence="2">Belongs to the UPF0126 family.</text>
</comment>
<evidence type="ECO:0000259" key="8">
    <source>
        <dbReference type="Pfam" id="PF03458"/>
    </source>
</evidence>
<dbReference type="Proteomes" id="UP001379533">
    <property type="component" value="Chromosome"/>
</dbReference>
<dbReference type="EMBL" id="CP089982">
    <property type="protein sequence ID" value="WXA95909.1"/>
    <property type="molecule type" value="Genomic_DNA"/>
</dbReference>
<name>A0ABZ2KB95_9BACT</name>
<feature type="transmembrane region" description="Helical" evidence="7">
    <location>
        <begin position="115"/>
        <end position="136"/>
    </location>
</feature>
<feature type="transmembrane region" description="Helical" evidence="7">
    <location>
        <begin position="31"/>
        <end position="53"/>
    </location>
</feature>
<keyword evidence="4 7" id="KW-0812">Transmembrane</keyword>
<feature type="transmembrane region" description="Helical" evidence="7">
    <location>
        <begin position="88"/>
        <end position="109"/>
    </location>
</feature>
<evidence type="ECO:0000256" key="1">
    <source>
        <dbReference type="ARBA" id="ARBA00004651"/>
    </source>
</evidence>
<evidence type="ECO:0000256" key="2">
    <source>
        <dbReference type="ARBA" id="ARBA00008193"/>
    </source>
</evidence>
<proteinExistence type="inferred from homology"/>
<gene>
    <name evidence="9" type="ORF">LZC95_03530</name>
</gene>
<reference evidence="9 10" key="1">
    <citation type="submission" date="2021-12" db="EMBL/GenBank/DDBJ databases">
        <title>Discovery of the Pendulisporaceae a myxobacterial family with distinct sporulation behavior and unique specialized metabolism.</title>
        <authorList>
            <person name="Garcia R."/>
            <person name="Popoff A."/>
            <person name="Bader C.D."/>
            <person name="Loehr J."/>
            <person name="Walesch S."/>
            <person name="Walt C."/>
            <person name="Boldt J."/>
            <person name="Bunk B."/>
            <person name="Haeckl F.J.F.P.J."/>
            <person name="Gunesch A.P."/>
            <person name="Birkelbach J."/>
            <person name="Nuebel U."/>
            <person name="Pietschmann T."/>
            <person name="Bach T."/>
            <person name="Mueller R."/>
        </authorList>
    </citation>
    <scope>NUCLEOTIDE SEQUENCE [LARGE SCALE GENOMIC DNA]</scope>
    <source>
        <strain evidence="9 10">MSr12523</strain>
    </source>
</reference>
<dbReference type="InterPro" id="IPR005115">
    <property type="entry name" value="Gly_transporter"/>
</dbReference>
<keyword evidence="10" id="KW-1185">Reference proteome</keyword>